<dbReference type="Proteomes" id="UP000231658">
    <property type="component" value="Unassembled WGS sequence"/>
</dbReference>
<organism evidence="2 3">
    <name type="scientific">Candidatus Terasakiella magnetica</name>
    <dbReference type="NCBI Taxonomy" id="1867952"/>
    <lineage>
        <taxon>Bacteria</taxon>
        <taxon>Pseudomonadati</taxon>
        <taxon>Pseudomonadota</taxon>
        <taxon>Alphaproteobacteria</taxon>
        <taxon>Rhodospirillales</taxon>
        <taxon>Terasakiellaceae</taxon>
        <taxon>Terasakiella</taxon>
    </lineage>
</organism>
<gene>
    <name evidence="2" type="ORF">MTBPR1_140043</name>
</gene>
<dbReference type="GO" id="GO:0003677">
    <property type="term" value="F:DNA binding"/>
    <property type="evidence" value="ECO:0007669"/>
    <property type="project" value="UniProtKB-KW"/>
</dbReference>
<dbReference type="OrthoDB" id="189843at2"/>
<dbReference type="Gene3D" id="1.10.260.40">
    <property type="entry name" value="lambda repressor-like DNA-binding domains"/>
    <property type="match status" value="1"/>
</dbReference>
<dbReference type="AlphaFoldDB" id="A0A1C3RF91"/>
<dbReference type="InterPro" id="IPR001387">
    <property type="entry name" value="Cro/C1-type_HTH"/>
</dbReference>
<evidence type="ECO:0000313" key="2">
    <source>
        <dbReference type="EMBL" id="SCA55925.1"/>
    </source>
</evidence>
<dbReference type="InterPro" id="IPR008593">
    <property type="entry name" value="Dam_MeTrfase"/>
</dbReference>
<name>A0A1C3RF91_9PROT</name>
<protein>
    <submittedName>
        <fullName evidence="2">DNA-binding helix-turn-helix protein</fullName>
        <ecNumber evidence="2">2.1.1.72</ecNumber>
    </submittedName>
</protein>
<keyword evidence="2" id="KW-0489">Methyltransferase</keyword>
<proteinExistence type="predicted"/>
<dbReference type="InterPro" id="IPR010982">
    <property type="entry name" value="Lambda_DNA-bd_dom_sf"/>
</dbReference>
<dbReference type="CDD" id="cd00093">
    <property type="entry name" value="HTH_XRE"/>
    <property type="match status" value="1"/>
</dbReference>
<keyword evidence="2" id="KW-0238">DNA-binding</keyword>
<dbReference type="GO" id="GO:0009307">
    <property type="term" value="P:DNA restriction-modification system"/>
    <property type="evidence" value="ECO:0007669"/>
    <property type="project" value="InterPro"/>
</dbReference>
<dbReference type="EMBL" id="FLYE01000006">
    <property type="protein sequence ID" value="SCA55925.1"/>
    <property type="molecule type" value="Genomic_DNA"/>
</dbReference>
<evidence type="ECO:0000259" key="1">
    <source>
        <dbReference type="PROSITE" id="PS50943"/>
    </source>
</evidence>
<accession>A0A1C3RF91</accession>
<sequence length="251" mass="27923">MGLEIVGRGLPAGNNIGQRIEHLRKRKQLSKSELARSVDVARQTIIRLESQSTGRVDTLSRVFDVLGVKAKIEPKDKKKRFTENAANTSTSDEWYTPPHVLDVLYSVYSVFDLDPCSPTRDEGKAPVKAKKYFTQKNDGLSLPWCGVVFMNPPYSDVASWTKKAADSVERGDAKTVVGLVPARTDTKWWNNNCAGKADILFLHGRLKFGSQTNSAPFPSALIFWNADLVQIQETQKAIPSFHMPKMAISAE</sequence>
<evidence type="ECO:0000313" key="3">
    <source>
        <dbReference type="Proteomes" id="UP000231658"/>
    </source>
</evidence>
<feature type="domain" description="HTH cro/C1-type" evidence="1">
    <location>
        <begin position="20"/>
        <end position="72"/>
    </location>
</feature>
<dbReference type="Pfam" id="PF05869">
    <property type="entry name" value="Dam"/>
    <property type="match status" value="1"/>
</dbReference>
<dbReference type="EC" id="2.1.1.72" evidence="2"/>
<dbReference type="GO" id="GO:0032259">
    <property type="term" value="P:methylation"/>
    <property type="evidence" value="ECO:0007669"/>
    <property type="project" value="UniProtKB-KW"/>
</dbReference>
<dbReference type="GO" id="GO:0009007">
    <property type="term" value="F:site-specific DNA-methyltransferase (adenine-specific) activity"/>
    <property type="evidence" value="ECO:0007669"/>
    <property type="project" value="UniProtKB-EC"/>
</dbReference>
<dbReference type="SUPFAM" id="SSF47413">
    <property type="entry name" value="lambda repressor-like DNA-binding domains"/>
    <property type="match status" value="1"/>
</dbReference>
<keyword evidence="2" id="KW-0808">Transferase</keyword>
<keyword evidence="3" id="KW-1185">Reference proteome</keyword>
<dbReference type="STRING" id="1867952.MTBPR1_140043"/>
<dbReference type="SMART" id="SM00530">
    <property type="entry name" value="HTH_XRE"/>
    <property type="match status" value="1"/>
</dbReference>
<dbReference type="PROSITE" id="PS50943">
    <property type="entry name" value="HTH_CROC1"/>
    <property type="match status" value="1"/>
</dbReference>
<reference evidence="2 3" key="1">
    <citation type="submission" date="2016-07" db="EMBL/GenBank/DDBJ databases">
        <authorList>
            <person name="Lefevre C.T."/>
        </authorList>
    </citation>
    <scope>NUCLEOTIDE SEQUENCE [LARGE SCALE GENOMIC DNA]</scope>
    <source>
        <strain evidence="2">PR1</strain>
    </source>
</reference>